<name>A0A388L4D9_CHABU</name>
<evidence type="ECO:0000256" key="5">
    <source>
        <dbReference type="ARBA" id="ARBA00022801"/>
    </source>
</evidence>
<dbReference type="PANTHER" id="PTHR34072">
    <property type="entry name" value="ENZYMATIC POLYPROTEIN-RELATED"/>
    <property type="match status" value="1"/>
</dbReference>
<proteinExistence type="predicted"/>
<keyword evidence="1" id="KW-0808">Transferase</keyword>
<gene>
    <name evidence="9" type="ORF">CBR_g23433</name>
</gene>
<dbReference type="InterPro" id="IPR043502">
    <property type="entry name" value="DNA/RNA_pol_sf"/>
</dbReference>
<dbReference type="Gene3D" id="3.10.20.370">
    <property type="match status" value="1"/>
</dbReference>
<evidence type="ECO:0000256" key="7">
    <source>
        <dbReference type="SAM" id="Coils"/>
    </source>
</evidence>
<feature type="coiled-coil region" evidence="7">
    <location>
        <begin position="391"/>
        <end position="422"/>
    </location>
</feature>
<dbReference type="Proteomes" id="UP000265515">
    <property type="component" value="Unassembled WGS sequence"/>
</dbReference>
<dbReference type="Pfam" id="PF17917">
    <property type="entry name" value="RT_RNaseH"/>
    <property type="match status" value="1"/>
</dbReference>
<evidence type="ECO:0000313" key="9">
    <source>
        <dbReference type="EMBL" id="GBG77108.1"/>
    </source>
</evidence>
<evidence type="ECO:0000256" key="2">
    <source>
        <dbReference type="ARBA" id="ARBA00022695"/>
    </source>
</evidence>
<evidence type="ECO:0000256" key="4">
    <source>
        <dbReference type="ARBA" id="ARBA00022759"/>
    </source>
</evidence>
<keyword evidence="7" id="KW-0175">Coiled coil</keyword>
<keyword evidence="3" id="KW-0540">Nuclease</keyword>
<keyword evidence="10" id="KW-1185">Reference proteome</keyword>
<sequence>MPLRSQLGGEANINMHNFPSFSKKALDLEAKIGHGQTPITDGRRKSLPPNWKAKGRIMFVDNDGSTIKLDDDFQSGVGSKADSVEASGSGVIVAVAQKVTTDASQYGIGVVLAQQEGKKLRPVEYMSKKMPSQKLAKSTYEKELYEIYKALTHCRHYLLGRFFYVRTDHPTLRWMKTQPVLSDALKRWIEVIEQYDFEPQYIKGEYNKVADALSRRPDFLSALVTEFGLVDNVTQSLVDAYREDPFMTEIIRRLEAKDKKTSAEFELVNGLLSLEKAGNKRLCVPNRESYAVEHMHKAQAAMIESENKHRRPSTFQRPPKESLPGGWWNEITHRFPWLGECTWPAKPTQELMTCVMDAIKLAWDIGRLPHFFEMLDFSDLAVLAGASDRGRDEFDDELRVLCEKLELEKQEYARECRELEAQDPNSSINAPGQMITLPSGGRSWKRQKSKCDGFFHVRYTSRVMECLSIRRLVNEALGRVIGDETVTWLERTRIGWTYNSRIASRLCRPAEVFCEFDVTQWMESYDPDQCPCRSRRYLDMRSNSSIELLHSEGYKHVITLDSPITNNLLLQGIINSSLNHIPCTALDVDEAVNGLGDFLDRLLALVMELRELTASTQSFLRRIVLKKGREKMTKYREAHRHVAAEPFEHPTVKREMEFLVSRFLICPTDKAPSTPAFVCKNFIRKLVFQRLFVPEFASIAAPAASVISRIRGGLPAMHALPIAPAALSYLMTVFKVHKGTFRWITNTANTIISPAVELCACLLHFLLLLVQTFYQERSLEAEEQQGVRPNMWWAIASVGEFCENLPTEACSVFTGDITKCFETIPTDNSEDSLPTTVRFHVQSAMRVRRERSSSHAIRIKVGANGSFWPTWTDADQPD</sequence>
<dbReference type="GO" id="GO:0016787">
    <property type="term" value="F:hydrolase activity"/>
    <property type="evidence" value="ECO:0007669"/>
    <property type="project" value="UniProtKB-KW"/>
</dbReference>
<dbReference type="GO" id="GO:0003964">
    <property type="term" value="F:RNA-directed DNA polymerase activity"/>
    <property type="evidence" value="ECO:0007669"/>
    <property type="project" value="UniProtKB-KW"/>
</dbReference>
<accession>A0A388L4D9</accession>
<dbReference type="SUPFAM" id="SSF56672">
    <property type="entry name" value="DNA/RNA polymerases"/>
    <property type="match status" value="1"/>
</dbReference>
<dbReference type="GO" id="GO:0004519">
    <property type="term" value="F:endonuclease activity"/>
    <property type="evidence" value="ECO:0007669"/>
    <property type="project" value="UniProtKB-KW"/>
</dbReference>
<evidence type="ECO:0000256" key="3">
    <source>
        <dbReference type="ARBA" id="ARBA00022722"/>
    </source>
</evidence>
<reference evidence="9 10" key="1">
    <citation type="journal article" date="2018" name="Cell">
        <title>The Chara Genome: Secondary Complexity and Implications for Plant Terrestrialization.</title>
        <authorList>
            <person name="Nishiyama T."/>
            <person name="Sakayama H."/>
            <person name="Vries J.D."/>
            <person name="Buschmann H."/>
            <person name="Saint-Marcoux D."/>
            <person name="Ullrich K.K."/>
            <person name="Haas F.B."/>
            <person name="Vanderstraeten L."/>
            <person name="Becker D."/>
            <person name="Lang D."/>
            <person name="Vosolsobe S."/>
            <person name="Rombauts S."/>
            <person name="Wilhelmsson P.K.I."/>
            <person name="Janitza P."/>
            <person name="Kern R."/>
            <person name="Heyl A."/>
            <person name="Rumpler F."/>
            <person name="Villalobos L.I.A.C."/>
            <person name="Clay J.M."/>
            <person name="Skokan R."/>
            <person name="Toyoda A."/>
            <person name="Suzuki Y."/>
            <person name="Kagoshima H."/>
            <person name="Schijlen E."/>
            <person name="Tajeshwar N."/>
            <person name="Catarino B."/>
            <person name="Hetherington A.J."/>
            <person name="Saltykova A."/>
            <person name="Bonnot C."/>
            <person name="Breuninger H."/>
            <person name="Symeonidi A."/>
            <person name="Radhakrishnan G.V."/>
            <person name="Van Nieuwerburgh F."/>
            <person name="Deforce D."/>
            <person name="Chang C."/>
            <person name="Karol K.G."/>
            <person name="Hedrich R."/>
            <person name="Ulvskov P."/>
            <person name="Glockner G."/>
            <person name="Delwiche C.F."/>
            <person name="Petrasek J."/>
            <person name="Van de Peer Y."/>
            <person name="Friml J."/>
            <person name="Beilby M."/>
            <person name="Dolan L."/>
            <person name="Kohara Y."/>
            <person name="Sugano S."/>
            <person name="Fujiyama A."/>
            <person name="Delaux P.-M."/>
            <person name="Quint M."/>
            <person name="TheiBen G."/>
            <person name="Hagemann M."/>
            <person name="Harholt J."/>
            <person name="Dunand C."/>
            <person name="Zachgo S."/>
            <person name="Langdale J."/>
            <person name="Maumus F."/>
            <person name="Straeten D.V.D."/>
            <person name="Gould S.B."/>
            <person name="Rensing S.A."/>
        </authorList>
    </citation>
    <scope>NUCLEOTIDE SEQUENCE [LARGE SCALE GENOMIC DNA]</scope>
    <source>
        <strain evidence="9 10">S276</strain>
    </source>
</reference>
<evidence type="ECO:0000256" key="1">
    <source>
        <dbReference type="ARBA" id="ARBA00022679"/>
    </source>
</evidence>
<evidence type="ECO:0000259" key="8">
    <source>
        <dbReference type="Pfam" id="PF17917"/>
    </source>
</evidence>
<dbReference type="Gramene" id="GBG77108">
    <property type="protein sequence ID" value="GBG77108"/>
    <property type="gene ID" value="CBR_g23433"/>
</dbReference>
<dbReference type="CDD" id="cd09274">
    <property type="entry name" value="RNase_HI_RT_Ty3"/>
    <property type="match status" value="1"/>
</dbReference>
<dbReference type="PANTHER" id="PTHR34072:SF55">
    <property type="entry name" value="DNA_RNA POLYMERASES SUPERFAMILY PROTEIN"/>
    <property type="match status" value="1"/>
</dbReference>
<keyword evidence="5" id="KW-0378">Hydrolase</keyword>
<feature type="domain" description="Reverse transcriptase RNase H-like" evidence="8">
    <location>
        <begin position="98"/>
        <end position="195"/>
    </location>
</feature>
<dbReference type="AlphaFoldDB" id="A0A388L4D9"/>
<keyword evidence="4" id="KW-0255">Endonuclease</keyword>
<evidence type="ECO:0000313" key="10">
    <source>
        <dbReference type="Proteomes" id="UP000265515"/>
    </source>
</evidence>
<comment type="caution">
    <text evidence="9">The sequence shown here is derived from an EMBL/GenBank/DDBJ whole genome shotgun (WGS) entry which is preliminary data.</text>
</comment>
<organism evidence="9 10">
    <name type="scientific">Chara braunii</name>
    <name type="common">Braun's stonewort</name>
    <dbReference type="NCBI Taxonomy" id="69332"/>
    <lineage>
        <taxon>Eukaryota</taxon>
        <taxon>Viridiplantae</taxon>
        <taxon>Streptophyta</taxon>
        <taxon>Charophyceae</taxon>
        <taxon>Charales</taxon>
        <taxon>Characeae</taxon>
        <taxon>Chara</taxon>
    </lineage>
</organism>
<dbReference type="EMBL" id="BFEA01000260">
    <property type="protein sequence ID" value="GBG77108.1"/>
    <property type="molecule type" value="Genomic_DNA"/>
</dbReference>
<keyword evidence="2" id="KW-0548">Nucleotidyltransferase</keyword>
<dbReference type="InterPro" id="IPR041373">
    <property type="entry name" value="RT_RNaseH"/>
</dbReference>
<evidence type="ECO:0000256" key="6">
    <source>
        <dbReference type="ARBA" id="ARBA00022918"/>
    </source>
</evidence>
<keyword evidence="6" id="KW-0695">RNA-directed DNA polymerase</keyword>
<protein>
    <recommendedName>
        <fullName evidence="8">Reverse transcriptase RNase H-like domain-containing protein</fullName>
    </recommendedName>
</protein>